<dbReference type="AlphaFoldDB" id="C5EYM5"/>
<accession>C5EYM5</accession>
<sequence>MIRFFSGKEIVFYFLPTKECDRENLEDFLEEKICKILNLKMDCEYFLRYFEIQNNFYCLLLSKEALQGYTQDSEDFLTHPVFFTSQMLNANKEYQFFIVENTFCGTEFMLVGYFKDKMIYLQQFNALEDAMARMMEFSQNYPNAAFYFWSLDKSNEKEFQKYSSKIEILEQSWESLTLEEQFNFNPIQKEIPLRKQRVGKLLSFMAVGGICGVFYPLLLFAWALWEGENCKNLQEQIKKQKDTQQLQVQNYSALQKEILALEQKHQKLQEVFAQNEAFLQRFLPTSPRISSFFEQISSYLQIQDVKIAYFHANKNIFEFLLVGEGSAEFLRILEQEKLGKLEVIQAIDSFYFVRIAV</sequence>
<evidence type="ECO:0000256" key="1">
    <source>
        <dbReference type="SAM" id="Phobius"/>
    </source>
</evidence>
<organism evidence="2 3">
    <name type="scientific">Helicobacter pullorum MIT 98-5489</name>
    <dbReference type="NCBI Taxonomy" id="537972"/>
    <lineage>
        <taxon>Bacteria</taxon>
        <taxon>Pseudomonadati</taxon>
        <taxon>Campylobacterota</taxon>
        <taxon>Epsilonproteobacteria</taxon>
        <taxon>Campylobacterales</taxon>
        <taxon>Helicobacteraceae</taxon>
        <taxon>Helicobacter</taxon>
    </lineage>
</organism>
<gene>
    <name evidence="2" type="ORF">HPMG_00830</name>
</gene>
<name>C5EYM5_9HELI</name>
<keyword evidence="1" id="KW-1133">Transmembrane helix</keyword>
<dbReference type="RefSeq" id="WP_005021708.1">
    <property type="nucleotide sequence ID" value="NZ_DS990442.1"/>
</dbReference>
<evidence type="ECO:0000313" key="2">
    <source>
        <dbReference type="EMBL" id="EEQ63373.1"/>
    </source>
</evidence>
<keyword evidence="1" id="KW-0812">Transmembrane</keyword>
<feature type="transmembrane region" description="Helical" evidence="1">
    <location>
        <begin position="201"/>
        <end position="225"/>
    </location>
</feature>
<reference evidence="3" key="1">
    <citation type="journal article" date="2014" name="Genome Announc.">
        <title>Draft genome sequences of six enterohepatic helicobacter species isolated from humans and one from rhesus macaques.</title>
        <authorList>
            <person name="Shen Z."/>
            <person name="Sheh A."/>
            <person name="Young S.K."/>
            <person name="Abouelliel A."/>
            <person name="Ward D.V."/>
            <person name="Earl A.M."/>
            <person name="Fox J.G."/>
        </authorList>
    </citation>
    <scope>NUCLEOTIDE SEQUENCE [LARGE SCALE GENOMIC DNA]</scope>
    <source>
        <strain evidence="3">MIT 98-5489</strain>
    </source>
</reference>
<proteinExistence type="predicted"/>
<evidence type="ECO:0000313" key="3">
    <source>
        <dbReference type="Proteomes" id="UP000003953"/>
    </source>
</evidence>
<dbReference type="Proteomes" id="UP000003953">
    <property type="component" value="Unassembled WGS sequence"/>
</dbReference>
<keyword evidence="3" id="KW-1185">Reference proteome</keyword>
<protein>
    <submittedName>
        <fullName evidence="2">Uncharacterized protein</fullName>
    </submittedName>
</protein>
<keyword evidence="1" id="KW-0472">Membrane</keyword>
<dbReference type="EMBL" id="DS990442">
    <property type="protein sequence ID" value="EEQ63373.1"/>
    <property type="molecule type" value="Genomic_DNA"/>
</dbReference>
<dbReference type="HOGENOM" id="CLU_782497_0_0_7"/>